<proteinExistence type="predicted"/>
<dbReference type="RefSeq" id="WP_159903483.1">
    <property type="nucleotide sequence ID" value="NZ_BAABFX010000049.1"/>
</dbReference>
<dbReference type="Proteomes" id="UP001500390">
    <property type="component" value="Unassembled WGS sequence"/>
</dbReference>
<name>A0ABP8KAS2_9MICO</name>
<gene>
    <name evidence="1" type="ORF">GCM10023153_32830</name>
</gene>
<accession>A0ABP8KAS2</accession>
<dbReference type="EMBL" id="BAABFX010000049">
    <property type="protein sequence ID" value="GAA4403104.1"/>
    <property type="molecule type" value="Genomic_DNA"/>
</dbReference>
<organism evidence="1 2">
    <name type="scientific">Ornithinibacter aureus</name>
    <dbReference type="NCBI Taxonomy" id="622664"/>
    <lineage>
        <taxon>Bacteria</taxon>
        <taxon>Bacillati</taxon>
        <taxon>Actinomycetota</taxon>
        <taxon>Actinomycetes</taxon>
        <taxon>Micrococcales</taxon>
        <taxon>Intrasporangiaceae</taxon>
        <taxon>Ornithinibacter</taxon>
    </lineage>
</organism>
<keyword evidence="2" id="KW-1185">Reference proteome</keyword>
<comment type="caution">
    <text evidence="1">The sequence shown here is derived from an EMBL/GenBank/DDBJ whole genome shotgun (WGS) entry which is preliminary data.</text>
</comment>
<evidence type="ECO:0000313" key="1">
    <source>
        <dbReference type="EMBL" id="GAA4403104.1"/>
    </source>
</evidence>
<evidence type="ECO:0000313" key="2">
    <source>
        <dbReference type="Proteomes" id="UP001500390"/>
    </source>
</evidence>
<reference evidence="2" key="1">
    <citation type="journal article" date="2019" name="Int. J. Syst. Evol. Microbiol.">
        <title>The Global Catalogue of Microorganisms (GCM) 10K type strain sequencing project: providing services to taxonomists for standard genome sequencing and annotation.</title>
        <authorList>
            <consortium name="The Broad Institute Genomics Platform"/>
            <consortium name="The Broad Institute Genome Sequencing Center for Infectious Disease"/>
            <person name="Wu L."/>
            <person name="Ma J."/>
        </authorList>
    </citation>
    <scope>NUCLEOTIDE SEQUENCE [LARGE SCALE GENOMIC DNA]</scope>
    <source>
        <strain evidence="2">JCM 17738</strain>
    </source>
</reference>
<protein>
    <submittedName>
        <fullName evidence="1">Uncharacterized protein</fullName>
    </submittedName>
</protein>
<sequence>MEQLEDGWQREGRVLWKDFESNGDHYSIAGGPRGVSLWSQGNAGIDIPSALIYGIWSTLAGVASRINVVKVRRRRWGPIRLQVLRREFPESKDLLECVKTVEQEVRDGVPGHA</sequence>